<dbReference type="RefSeq" id="WP_042627593.1">
    <property type="nucleotide sequence ID" value="NZ_BSTO01000001.1"/>
</dbReference>
<reference evidence="2" key="1">
    <citation type="submission" date="2011-03" db="EMBL/GenBank/DDBJ databases">
        <authorList>
            <person name="Voget S."/>
            <person name="Streit W.R."/>
            <person name="Jaeger K.E."/>
            <person name="Daniel R."/>
        </authorList>
    </citation>
    <scope>NUCLEOTIDE SEQUENCE [LARGE SCALE GENOMIC DNA]</scope>
    <source>
        <strain evidence="2">PG1</strain>
    </source>
</reference>
<dbReference type="InterPro" id="IPR032598">
    <property type="entry name" value="RsaM-like"/>
</dbReference>
<accession>A0A0B6S3R4</accession>
<dbReference type="AlphaFoldDB" id="A0A0B6S3R4"/>
<dbReference type="KEGG" id="bgp:BGL_2c09860"/>
<dbReference type="HOGENOM" id="CLU_147860_0_0_4"/>
<dbReference type="Gene3D" id="3.10.450.610">
    <property type="match status" value="1"/>
</dbReference>
<name>A0A0B6S3R4_BURPL</name>
<dbReference type="Pfam" id="PF16245">
    <property type="entry name" value="DUF4902"/>
    <property type="match status" value="1"/>
</dbReference>
<protein>
    <recommendedName>
        <fullName evidence="3">DUF4902 domain-containing protein</fullName>
    </recommendedName>
</protein>
<dbReference type="Proteomes" id="UP000031838">
    <property type="component" value="Chromosome 2"/>
</dbReference>
<organism evidence="1 2">
    <name type="scientific">Burkholderia plantarii</name>
    <dbReference type="NCBI Taxonomy" id="41899"/>
    <lineage>
        <taxon>Bacteria</taxon>
        <taxon>Pseudomonadati</taxon>
        <taxon>Pseudomonadota</taxon>
        <taxon>Betaproteobacteria</taxon>
        <taxon>Burkholderiales</taxon>
        <taxon>Burkholderiaceae</taxon>
        <taxon>Burkholderia</taxon>
    </lineage>
</organism>
<reference evidence="1 2" key="2">
    <citation type="journal article" date="2016" name="Appl. Microbiol. Biotechnol.">
        <title>Mutations improving production and secretion of extracellular lipase by Burkholderia glumae PG1.</title>
        <authorList>
            <person name="Knapp A."/>
            <person name="Voget S."/>
            <person name="Gao R."/>
            <person name="Zaburannyi N."/>
            <person name="Krysciak D."/>
            <person name="Breuer M."/>
            <person name="Hauer B."/>
            <person name="Streit W.R."/>
            <person name="Muller R."/>
            <person name="Daniel R."/>
            <person name="Jaeger K.E."/>
        </authorList>
    </citation>
    <scope>NUCLEOTIDE SEQUENCE [LARGE SCALE GENOMIC DNA]</scope>
    <source>
        <strain evidence="1 2">PG1</strain>
    </source>
</reference>
<keyword evidence="2" id="KW-1185">Reference proteome</keyword>
<evidence type="ECO:0000313" key="2">
    <source>
        <dbReference type="Proteomes" id="UP000031838"/>
    </source>
</evidence>
<dbReference type="KEGG" id="bpla:bpln_2g10780"/>
<dbReference type="OrthoDB" id="6921559at2"/>
<proteinExistence type="predicted"/>
<evidence type="ECO:0000313" key="1">
    <source>
        <dbReference type="EMBL" id="AJK49064.1"/>
    </source>
</evidence>
<gene>
    <name evidence="1" type="ORF">BGL_2c09860</name>
</gene>
<evidence type="ECO:0008006" key="3">
    <source>
        <dbReference type="Google" id="ProtNLM"/>
    </source>
</evidence>
<sequence>MTPPLLHPYCSPSPDGYVRLPLHAFAGLELVHIASGLDPGLADELRGDGLVPDLAGFTEWQRPASPGFAHLTVGWDWYLEPDSGCFRIAWDDVRSNLMGVDRFGTDIGMHATASALACRLATLDWAIAVTRALASGPPPQPIVADKRWSH</sequence>
<dbReference type="EMBL" id="CP002581">
    <property type="protein sequence ID" value="AJK49064.1"/>
    <property type="molecule type" value="Genomic_DNA"/>
</dbReference>